<name>A0ABY4T8M9_9ACTN</name>
<evidence type="ECO:0000313" key="3">
    <source>
        <dbReference type="Proteomes" id="UP001056383"/>
    </source>
</evidence>
<protein>
    <submittedName>
        <fullName evidence="2">Uncharacterized protein</fullName>
    </submittedName>
</protein>
<dbReference type="EMBL" id="CP095474">
    <property type="protein sequence ID" value="URN15309.1"/>
    <property type="molecule type" value="Genomic_DNA"/>
</dbReference>
<evidence type="ECO:0000256" key="1">
    <source>
        <dbReference type="SAM" id="MobiDB-lite"/>
    </source>
</evidence>
<feature type="region of interest" description="Disordered" evidence="1">
    <location>
        <begin position="1"/>
        <end position="22"/>
    </location>
</feature>
<organism evidence="2 3">
    <name type="scientific">Streptomyces sudanensis</name>
    <dbReference type="NCBI Taxonomy" id="436397"/>
    <lineage>
        <taxon>Bacteria</taxon>
        <taxon>Bacillati</taxon>
        <taxon>Actinomycetota</taxon>
        <taxon>Actinomycetes</taxon>
        <taxon>Kitasatosporales</taxon>
        <taxon>Streptomycetaceae</taxon>
        <taxon>Streptomyces</taxon>
    </lineage>
</organism>
<gene>
    <name evidence="2" type="ORF">MW084_04395</name>
</gene>
<accession>A0ABY4T8M9</accession>
<evidence type="ECO:0000313" key="2">
    <source>
        <dbReference type="EMBL" id="URN15309.1"/>
    </source>
</evidence>
<dbReference type="RefSeq" id="WP_158684300.1">
    <property type="nucleotide sequence ID" value="NZ_CP095474.1"/>
</dbReference>
<dbReference type="Proteomes" id="UP001056383">
    <property type="component" value="Chromosome"/>
</dbReference>
<proteinExistence type="predicted"/>
<sequence>MVLPGLATRQASADTMKRLDEHERLPREQLALTRRIRHDALDGGIVPTP</sequence>
<keyword evidence="3" id="KW-1185">Reference proteome</keyword>
<reference evidence="2" key="1">
    <citation type="submission" date="2022-04" db="EMBL/GenBank/DDBJ databases">
        <title>Systematic whole-genome sequencing reveals an unexpected diversity among actinomycetoma pathogens and provides insights into their antibacterial susceptibilities.</title>
        <authorList>
            <person name="Watson A.K."/>
            <person name="Kepplinger B."/>
            <person name="Bakhiet S.M."/>
            <person name="Mhmoud N.A."/>
            <person name="Chapman J."/>
            <person name="Allenby N."/>
            <person name="Mickiewicz K."/>
            <person name="Goodfellow M."/>
            <person name="Fahal A.H."/>
            <person name="Errington J."/>
        </authorList>
    </citation>
    <scope>NUCLEOTIDE SEQUENCE</scope>
    <source>
        <strain evidence="2">SD 504</strain>
    </source>
</reference>